<evidence type="ECO:0000313" key="5">
    <source>
        <dbReference type="Proteomes" id="UP001203512"/>
    </source>
</evidence>
<dbReference type="PRINTS" id="PR00455">
    <property type="entry name" value="HTHTETR"/>
</dbReference>
<evidence type="ECO:0000256" key="1">
    <source>
        <dbReference type="ARBA" id="ARBA00023125"/>
    </source>
</evidence>
<dbReference type="SUPFAM" id="SSF46689">
    <property type="entry name" value="Homeodomain-like"/>
    <property type="match status" value="1"/>
</dbReference>
<protein>
    <submittedName>
        <fullName evidence="4">TetR/AcrR family transcriptional regulator</fullName>
    </submittedName>
</protein>
<dbReference type="EMBL" id="JALKHS010000011">
    <property type="protein sequence ID" value="MCK0532872.1"/>
    <property type="molecule type" value="Genomic_DNA"/>
</dbReference>
<reference evidence="4 5" key="1">
    <citation type="submission" date="2022-04" db="EMBL/GenBank/DDBJ databases">
        <authorList>
            <person name="Huq M.A."/>
        </authorList>
    </citation>
    <scope>NUCLEOTIDE SEQUENCE [LARGE SCALE GENOMIC DNA]</scope>
    <source>
        <strain evidence="4 5">MAH-33</strain>
    </source>
</reference>
<dbReference type="InterPro" id="IPR001647">
    <property type="entry name" value="HTH_TetR"/>
</dbReference>
<sequence length="213" mass="22986">MGTVRPARDKGGRPDTATALRLSHAILDAAERIFLAQGFTGASIEAIATAAGTSKQTIYARFGSKEKLFLAVSERLLKPKFPVQPSGDASLAARLGTAARQILAAMLDPKMVRMYTIITAEAHRFPELAHAADDNQSFPARLLVLHIIEQALESGEICCDDPASAMLMFQDMVLAAPLRSTALGIRKWTPQDLERWADSAVAIFLNGVRSSPL</sequence>
<gene>
    <name evidence="4" type="ORF">MU848_14875</name>
</gene>
<feature type="domain" description="HTH tetR-type" evidence="3">
    <location>
        <begin position="20"/>
        <end position="80"/>
    </location>
</feature>
<feature type="DNA-binding region" description="H-T-H motif" evidence="2">
    <location>
        <begin position="43"/>
        <end position="62"/>
    </location>
</feature>
<dbReference type="InterPro" id="IPR039536">
    <property type="entry name" value="TetR_C_Proteobacteria"/>
</dbReference>
<dbReference type="SUPFAM" id="SSF48498">
    <property type="entry name" value="Tetracyclin repressor-like, C-terminal domain"/>
    <property type="match status" value="1"/>
</dbReference>
<dbReference type="InterPro" id="IPR036271">
    <property type="entry name" value="Tet_transcr_reg_TetR-rel_C_sf"/>
</dbReference>
<comment type="caution">
    <text evidence="4">The sequence shown here is derived from an EMBL/GenBank/DDBJ whole genome shotgun (WGS) entry which is preliminary data.</text>
</comment>
<dbReference type="InterPro" id="IPR009057">
    <property type="entry name" value="Homeodomain-like_sf"/>
</dbReference>
<dbReference type="RefSeq" id="WP_247233809.1">
    <property type="nucleotide sequence ID" value="NZ_JALKHS010000011.1"/>
</dbReference>
<dbReference type="Pfam" id="PF14246">
    <property type="entry name" value="TetR_C_7"/>
    <property type="match status" value="1"/>
</dbReference>
<evidence type="ECO:0000313" key="4">
    <source>
        <dbReference type="EMBL" id="MCK0532872.1"/>
    </source>
</evidence>
<dbReference type="PANTHER" id="PTHR30055">
    <property type="entry name" value="HTH-TYPE TRANSCRIPTIONAL REGULATOR RUTR"/>
    <property type="match status" value="1"/>
</dbReference>
<keyword evidence="1 2" id="KW-0238">DNA-binding</keyword>
<dbReference type="Pfam" id="PF00440">
    <property type="entry name" value="TetR_N"/>
    <property type="match status" value="1"/>
</dbReference>
<evidence type="ECO:0000256" key="2">
    <source>
        <dbReference type="PROSITE-ProRule" id="PRU00335"/>
    </source>
</evidence>
<dbReference type="Proteomes" id="UP001203512">
    <property type="component" value="Unassembled WGS sequence"/>
</dbReference>
<accession>A0ABT0E0Z4</accession>
<dbReference type="PANTHER" id="PTHR30055:SF146">
    <property type="entry name" value="HTH-TYPE TRANSCRIPTIONAL DUAL REGULATOR CECR"/>
    <property type="match status" value="1"/>
</dbReference>
<dbReference type="InterPro" id="IPR050109">
    <property type="entry name" value="HTH-type_TetR-like_transc_reg"/>
</dbReference>
<dbReference type="PROSITE" id="PS50977">
    <property type="entry name" value="HTH_TETR_2"/>
    <property type="match status" value="1"/>
</dbReference>
<evidence type="ECO:0000259" key="3">
    <source>
        <dbReference type="PROSITE" id="PS50977"/>
    </source>
</evidence>
<dbReference type="Gene3D" id="1.10.357.10">
    <property type="entry name" value="Tetracycline Repressor, domain 2"/>
    <property type="match status" value="1"/>
</dbReference>
<name>A0ABT0E0Z4_9SPHN</name>
<organism evidence="4 5">
    <name type="scientific">Sphingobium agri</name>
    <dbReference type="NCBI Taxonomy" id="2933566"/>
    <lineage>
        <taxon>Bacteria</taxon>
        <taxon>Pseudomonadati</taxon>
        <taxon>Pseudomonadota</taxon>
        <taxon>Alphaproteobacteria</taxon>
        <taxon>Sphingomonadales</taxon>
        <taxon>Sphingomonadaceae</taxon>
        <taxon>Sphingobium</taxon>
    </lineage>
</organism>
<proteinExistence type="predicted"/>
<keyword evidence="5" id="KW-1185">Reference proteome</keyword>